<dbReference type="Gene3D" id="1.20.58.60">
    <property type="match status" value="2"/>
</dbReference>
<evidence type="ECO:0000313" key="4">
    <source>
        <dbReference type="Proteomes" id="UP001210925"/>
    </source>
</evidence>
<dbReference type="Proteomes" id="UP001210925">
    <property type="component" value="Unassembled WGS sequence"/>
</dbReference>
<feature type="compositionally biased region" description="Polar residues" evidence="2">
    <location>
        <begin position="115"/>
        <end position="130"/>
    </location>
</feature>
<comment type="caution">
    <text evidence="3">The sequence shown here is derived from an EMBL/GenBank/DDBJ whole genome shotgun (WGS) entry which is preliminary data.</text>
</comment>
<evidence type="ECO:0000256" key="1">
    <source>
        <dbReference type="SAM" id="Coils"/>
    </source>
</evidence>
<gene>
    <name evidence="3" type="ORF">HK103_004011</name>
</gene>
<accession>A0AAD5UHD1</accession>
<keyword evidence="1" id="KW-0175">Coiled coil</keyword>
<dbReference type="AlphaFoldDB" id="A0AAD5UHD1"/>
<dbReference type="SUPFAM" id="SSF57997">
    <property type="entry name" value="Tropomyosin"/>
    <property type="match status" value="1"/>
</dbReference>
<sequence length="796" mass="90299">MVYHISSVLKTQVRITYPGVFVLASKVKLHQAKPAPKKAATAKKLVESTKKPVETKQNKSPEKTSLPKRAPSTIPRPSTPRAITPKPASSKPQPKPTATKPSPARAATPKPAVKSTASTRVNSPKSTEVTELNEKIKQLEKELTDLKAAPVEDRTEEISLLREQLAQVESTKSQLERTNSEAERKIQSLVDELMAKSQLESELEAAKIKLTELGTENTSTNASLQDYVQKYTNTLKQLEELQNLSTELEMMTVEKSKLDSHIENLETQLAEYKNKLSELESQRNENSAPPNQAELDHLNTELAKLKLANQNLKDDLEESHVAKNLIQEKLQFLQGELDSAHSNIDSLQNQFASTTSELESCKAELKDVATAREAAETKVEETNRFFEVVQNNYNSTLEYVATLQSKESELTQNLSNTTNELEVTKTVCEELRGYIVELENGLPAIRESGNEDQDELVAQLREENKTVKQTVQTLNAEYEDAIRKCENYEFQISTLQKQLNETEKTAQDGNTELSKEELEAAKSQIESLQSYVLELQTKLETSNSNDELLQDLEAKKNIIAAMSEQIELLQQRLESLQTERDSLSKSVEEYELALGAKDQKDPENTYQELEAELQTQMLENHNLQAKLATVEALCSQLKESLKDNVVQIEKSKIEYSTLQSDYNTVMSKQNEYYQHIEDLKDHIDELQNKLQQANNYIKLQEDNQQESDMDGEKLRSALVEKRNEMEDLRSSLMSLMDNMNGILEKCEEQAKALYVMYPDEDGMTQLVQDISCLLMLQEQMDELMVSFQWIKKSIDF</sequence>
<reference evidence="3" key="1">
    <citation type="submission" date="2020-05" db="EMBL/GenBank/DDBJ databases">
        <title>Phylogenomic resolution of chytrid fungi.</title>
        <authorList>
            <person name="Stajich J.E."/>
            <person name="Amses K."/>
            <person name="Simmons R."/>
            <person name="Seto K."/>
            <person name="Myers J."/>
            <person name="Bonds A."/>
            <person name="Quandt C.A."/>
            <person name="Barry K."/>
            <person name="Liu P."/>
            <person name="Grigoriev I."/>
            <person name="Longcore J.E."/>
            <person name="James T.Y."/>
        </authorList>
    </citation>
    <scope>NUCLEOTIDE SEQUENCE</scope>
    <source>
        <strain evidence="3">PLAUS21</strain>
    </source>
</reference>
<feature type="region of interest" description="Disordered" evidence="2">
    <location>
        <begin position="31"/>
        <end position="131"/>
    </location>
</feature>
<keyword evidence="4" id="KW-1185">Reference proteome</keyword>
<evidence type="ECO:0000256" key="2">
    <source>
        <dbReference type="SAM" id="MobiDB-lite"/>
    </source>
</evidence>
<dbReference type="PANTHER" id="PTHR45615:SF80">
    <property type="entry name" value="GRIP DOMAIN-CONTAINING PROTEIN"/>
    <property type="match status" value="1"/>
</dbReference>
<organism evidence="3 4">
    <name type="scientific">Boothiomyces macroporosus</name>
    <dbReference type="NCBI Taxonomy" id="261099"/>
    <lineage>
        <taxon>Eukaryota</taxon>
        <taxon>Fungi</taxon>
        <taxon>Fungi incertae sedis</taxon>
        <taxon>Chytridiomycota</taxon>
        <taxon>Chytridiomycota incertae sedis</taxon>
        <taxon>Chytridiomycetes</taxon>
        <taxon>Rhizophydiales</taxon>
        <taxon>Terramycetaceae</taxon>
        <taxon>Boothiomyces</taxon>
    </lineage>
</organism>
<feature type="coiled-coil region" evidence="1">
    <location>
        <begin position="450"/>
        <end position="640"/>
    </location>
</feature>
<feature type="compositionally biased region" description="Low complexity" evidence="2">
    <location>
        <begin position="84"/>
        <end position="98"/>
    </location>
</feature>
<feature type="coiled-coil region" evidence="1">
    <location>
        <begin position="669"/>
        <end position="738"/>
    </location>
</feature>
<evidence type="ECO:0000313" key="3">
    <source>
        <dbReference type="EMBL" id="KAJ3258193.1"/>
    </source>
</evidence>
<dbReference type="EMBL" id="JADGKB010000030">
    <property type="protein sequence ID" value="KAJ3258193.1"/>
    <property type="molecule type" value="Genomic_DNA"/>
</dbReference>
<protein>
    <submittedName>
        <fullName evidence="3">Uncharacterized protein</fullName>
    </submittedName>
</protein>
<feature type="compositionally biased region" description="Low complexity" evidence="2">
    <location>
        <begin position="32"/>
        <end position="43"/>
    </location>
</feature>
<proteinExistence type="predicted"/>
<name>A0AAD5UHD1_9FUNG</name>
<feature type="compositionally biased region" description="Basic and acidic residues" evidence="2">
    <location>
        <begin position="44"/>
        <end position="62"/>
    </location>
</feature>
<dbReference type="PANTHER" id="PTHR45615">
    <property type="entry name" value="MYOSIN HEAVY CHAIN, NON-MUSCLE"/>
    <property type="match status" value="1"/>
</dbReference>